<sequence>MYQQKYQMYVRVTPDRESDPEWPGKKKWFDSSRWLKDPRYIKISDSYVLNAEYKPIDNLNDFRITLTLQEAIKKSIDLELGLLNLDGMDNQSFFRHMKDNLSCEYLRTQFNSQTLTPVNDYFLFFFTYDGRVYEVEMLREPYGDGFSFPYASLVHKAGYWHSTSPAGYSYRDYLEGKPVK</sequence>
<gene>
    <name evidence="1" type="ORF">BN437_3332</name>
</gene>
<proteinExistence type="predicted"/>
<organism evidence="1 2">
    <name type="scientific">Erwinia amylovora NBRC 12687 = CFBP 1232</name>
    <dbReference type="NCBI Taxonomy" id="1219359"/>
    <lineage>
        <taxon>Bacteria</taxon>
        <taxon>Pseudomonadati</taxon>
        <taxon>Pseudomonadota</taxon>
        <taxon>Gammaproteobacteria</taxon>
        <taxon>Enterobacterales</taxon>
        <taxon>Erwiniaceae</taxon>
        <taxon>Erwinia</taxon>
    </lineage>
</organism>
<dbReference type="GeneID" id="97607350"/>
<protein>
    <submittedName>
        <fullName evidence="1">Uncharacterized protein</fullName>
    </submittedName>
</protein>
<dbReference type="Proteomes" id="UP000013111">
    <property type="component" value="Unassembled WGS sequence"/>
</dbReference>
<reference evidence="1 2" key="2">
    <citation type="submission" date="2013-04" db="EMBL/GenBank/DDBJ databases">
        <title>Comparative genomics of 12 strains of Erwinia amylovora identifies a pan-genome with a large conserved core and provides insights into host specificity.</title>
        <authorList>
            <person name="Mann R.A."/>
            <person name="Smits T.H.M."/>
            <person name="Buehlmann A."/>
            <person name="Blom J."/>
            <person name="Goesmann A."/>
            <person name="Frey J.E."/>
            <person name="Plummer K.M."/>
            <person name="Beer S.V."/>
            <person name="Luck J."/>
            <person name="Duffy B."/>
            <person name="Rodoni B."/>
        </authorList>
    </citation>
    <scope>NUCLEOTIDE SEQUENCE [LARGE SCALE GENOMIC DNA]</scope>
    <source>
        <strain evidence="2">CFBP 1232</strain>
    </source>
</reference>
<reference evidence="1 2" key="1">
    <citation type="submission" date="2012-11" db="EMBL/GenBank/DDBJ databases">
        <authorList>
            <person name="Linke B."/>
        </authorList>
    </citation>
    <scope>NUCLEOTIDE SEQUENCE [LARGE SCALE GENOMIC DNA]</scope>
    <source>
        <strain evidence="2">CFBP 1232</strain>
    </source>
</reference>
<accession>A0A831ESB0</accession>
<dbReference type="RefSeq" id="WP_004164822.1">
    <property type="nucleotide sequence ID" value="NZ_BAYW01000031.1"/>
</dbReference>
<dbReference type="EMBL" id="CAPB01000039">
    <property type="protein sequence ID" value="CCO95233.1"/>
    <property type="molecule type" value="Genomic_DNA"/>
</dbReference>
<dbReference type="AlphaFoldDB" id="A0A831ESB0"/>
<evidence type="ECO:0000313" key="2">
    <source>
        <dbReference type="Proteomes" id="UP000013111"/>
    </source>
</evidence>
<comment type="caution">
    <text evidence="1">The sequence shown here is derived from an EMBL/GenBank/DDBJ whole genome shotgun (WGS) entry which is preliminary data.</text>
</comment>
<evidence type="ECO:0000313" key="1">
    <source>
        <dbReference type="EMBL" id="CCO95233.1"/>
    </source>
</evidence>
<name>A0A831ESB0_ERWAM</name>